<dbReference type="Proteomes" id="UP000007799">
    <property type="component" value="Unassembled WGS sequence"/>
</dbReference>
<dbReference type="GO" id="GO:0051213">
    <property type="term" value="F:dioxygenase activity"/>
    <property type="evidence" value="ECO:0007669"/>
    <property type="project" value="UniProtKB-KW"/>
</dbReference>
<evidence type="ECO:0000256" key="3">
    <source>
        <dbReference type="ARBA" id="ARBA00023002"/>
    </source>
</evidence>
<dbReference type="InterPro" id="IPR007803">
    <property type="entry name" value="Asp/Arg/Pro-Hydrxlase"/>
</dbReference>
<dbReference type="PANTHER" id="PTHR46332:SF5">
    <property type="entry name" value="ASPARTATE BETA-HYDROXYLASE DOMAIN CONTAINING 2"/>
    <property type="match status" value="1"/>
</dbReference>
<dbReference type="PANTHER" id="PTHR46332">
    <property type="entry name" value="ASPARTATE BETA-HYDROXYLASE DOMAIN-CONTAINING PROTEIN 2"/>
    <property type="match status" value="1"/>
</dbReference>
<dbReference type="AlphaFoldDB" id="F2TZW4"/>
<dbReference type="Pfam" id="PF05118">
    <property type="entry name" value="Asp_Arg_Hydrox"/>
    <property type="match status" value="1"/>
</dbReference>
<evidence type="ECO:0000256" key="2">
    <source>
        <dbReference type="ARBA" id="ARBA00022964"/>
    </source>
</evidence>
<keyword evidence="3" id="KW-0560">Oxidoreductase</keyword>
<organism evidence="8">
    <name type="scientific">Salpingoeca rosetta (strain ATCC 50818 / BSB-021)</name>
    <dbReference type="NCBI Taxonomy" id="946362"/>
    <lineage>
        <taxon>Eukaryota</taxon>
        <taxon>Choanoflagellata</taxon>
        <taxon>Craspedida</taxon>
        <taxon>Salpingoecidae</taxon>
        <taxon>Salpingoeca</taxon>
    </lineage>
</organism>
<dbReference type="eggNOG" id="KOG3696">
    <property type="taxonomic scope" value="Eukaryota"/>
</dbReference>
<accession>F2TZW4</accession>
<dbReference type="InterPro" id="IPR051821">
    <property type="entry name" value="Asp/Asn_beta-hydroxylase"/>
</dbReference>
<evidence type="ECO:0000256" key="1">
    <source>
        <dbReference type="ARBA" id="ARBA00007730"/>
    </source>
</evidence>
<feature type="signal peptide" evidence="5">
    <location>
        <begin position="1"/>
        <end position="17"/>
    </location>
</feature>
<evidence type="ECO:0000259" key="6">
    <source>
        <dbReference type="Pfam" id="PF05118"/>
    </source>
</evidence>
<dbReference type="InterPro" id="IPR027443">
    <property type="entry name" value="IPNS-like_sf"/>
</dbReference>
<dbReference type="Gene3D" id="2.60.120.330">
    <property type="entry name" value="B-lactam Antibiotic, Isopenicillin N Synthase, Chain"/>
    <property type="match status" value="1"/>
</dbReference>
<keyword evidence="8" id="KW-1185">Reference proteome</keyword>
<comment type="similarity">
    <text evidence="1">Belongs to the aspartyl/asparaginyl beta-hydroxylase family.</text>
</comment>
<dbReference type="KEGG" id="sre:PTSG_01282"/>
<protein>
    <recommendedName>
        <fullName evidence="6">Aspartyl/asparaginy/proline hydroxylase domain-containing protein</fullName>
    </recommendedName>
</protein>
<dbReference type="RefSeq" id="XP_004997253.1">
    <property type="nucleotide sequence ID" value="XM_004997196.1"/>
</dbReference>
<feature type="region of interest" description="Disordered" evidence="4">
    <location>
        <begin position="80"/>
        <end position="106"/>
    </location>
</feature>
<feature type="domain" description="Aspartyl/asparaginy/proline hydroxylase" evidence="6">
    <location>
        <begin position="266"/>
        <end position="423"/>
    </location>
</feature>
<dbReference type="GeneID" id="16077848"/>
<reference evidence="7" key="1">
    <citation type="submission" date="2009-08" db="EMBL/GenBank/DDBJ databases">
        <title>Annotation of Salpingoeca rosetta.</title>
        <authorList>
            <consortium name="The Broad Institute Genome Sequencing Platform"/>
            <person name="Russ C."/>
            <person name="Cuomo C."/>
            <person name="Burger G."/>
            <person name="Gray M.W."/>
            <person name="Holland P.W.H."/>
            <person name="King N."/>
            <person name="Lang F.B.F."/>
            <person name="Roger A.J."/>
            <person name="Ruiz-Trillo I."/>
            <person name="Young S.K."/>
            <person name="Zeng Q."/>
            <person name="Gargeya S."/>
            <person name="Alvarado L."/>
            <person name="Berlin A."/>
            <person name="Chapman S.B."/>
            <person name="Chen Z."/>
            <person name="Freedman E."/>
            <person name="Gellesch M."/>
            <person name="Goldberg J."/>
            <person name="Griggs A."/>
            <person name="Gujja S."/>
            <person name="Heilman E."/>
            <person name="Heiman D."/>
            <person name="Howarth C."/>
            <person name="Mehta T."/>
            <person name="Neiman D."/>
            <person name="Pearson M."/>
            <person name="Roberts A."/>
            <person name="Saif S."/>
            <person name="Shea T."/>
            <person name="Shenoy N."/>
            <person name="Sisk P."/>
            <person name="Stolte C."/>
            <person name="Sykes S."/>
            <person name="White J."/>
            <person name="Yandava C."/>
            <person name="Haas B."/>
            <person name="Nusbaum C."/>
            <person name="Birren B."/>
        </authorList>
    </citation>
    <scope>NUCLEOTIDE SEQUENCE [LARGE SCALE GENOMIC DNA]</scope>
    <source>
        <strain evidence="7">ATCC 50818</strain>
    </source>
</reference>
<dbReference type="SUPFAM" id="SSF51197">
    <property type="entry name" value="Clavaminate synthase-like"/>
    <property type="match status" value="1"/>
</dbReference>
<evidence type="ECO:0000256" key="5">
    <source>
        <dbReference type="SAM" id="SignalP"/>
    </source>
</evidence>
<gene>
    <name evidence="7" type="ORF">PTSG_01282</name>
</gene>
<dbReference type="STRING" id="946362.F2TZW4"/>
<proteinExistence type="inferred from homology"/>
<feature type="compositionally biased region" description="Low complexity" evidence="4">
    <location>
        <begin position="85"/>
        <end position="97"/>
    </location>
</feature>
<dbReference type="EMBL" id="GL832958">
    <property type="protein sequence ID" value="EGD80692.1"/>
    <property type="molecule type" value="Genomic_DNA"/>
</dbReference>
<dbReference type="OrthoDB" id="438431at2759"/>
<keyword evidence="5" id="KW-0732">Signal</keyword>
<evidence type="ECO:0000256" key="4">
    <source>
        <dbReference type="SAM" id="MobiDB-lite"/>
    </source>
</evidence>
<evidence type="ECO:0000313" key="7">
    <source>
        <dbReference type="EMBL" id="EGD80692.1"/>
    </source>
</evidence>
<sequence>MVVVVVVLCVSPSLGAAGAPHRPWSVQHWQERGQRAAASDASILKMVAQLEELAQEHAGGEPALIARLKQSLVLPAWTSNQHRNSSSGQPSSSLGQPRAGPTFPLRPDQRFNDMILSLLPAAINAHVFELAAHALCMQLDAFPEQISTWLDAGQLLQMTGRTSQSVLLLEALVQHHHDHATQSDIRPWQRRTQLQDDAAYALHNLIISYAHLRDEEGMQRAFRDHAAFFRVPWPSPTQIPMHYAPSLTAKPFHNPRAIPDLVRLEAAFPAILDELTAYLQQHTVDTLRADHGLAANDGDWTEVLLWDSGQFTDKCAHFGHTCDVLQHMPMLTGQVEGRWLSGQATIFRLAPGAHLRAHTGSTNTRLTAHLGLIVPPGPQLIVNNTAATWEAGKVILFDDSFIHEVYHFGTEPRYVLYCSVWHPDIARAHQLLTNNGS</sequence>
<feature type="chain" id="PRO_5003287132" description="Aspartyl/asparaginy/proline hydroxylase domain-containing protein" evidence="5">
    <location>
        <begin position="18"/>
        <end position="437"/>
    </location>
</feature>
<name>F2TZW4_SALR5</name>
<evidence type="ECO:0000313" key="8">
    <source>
        <dbReference type="Proteomes" id="UP000007799"/>
    </source>
</evidence>
<keyword evidence="2" id="KW-0223">Dioxygenase</keyword>
<dbReference type="InParanoid" id="F2TZW4"/>
<dbReference type="GO" id="GO:0016020">
    <property type="term" value="C:membrane"/>
    <property type="evidence" value="ECO:0007669"/>
    <property type="project" value="TreeGrafter"/>
</dbReference>